<dbReference type="AlphaFoldDB" id="A0A0A9ADI2"/>
<organism evidence="1">
    <name type="scientific">Arundo donax</name>
    <name type="common">Giant reed</name>
    <name type="synonym">Donax arundinaceus</name>
    <dbReference type="NCBI Taxonomy" id="35708"/>
    <lineage>
        <taxon>Eukaryota</taxon>
        <taxon>Viridiplantae</taxon>
        <taxon>Streptophyta</taxon>
        <taxon>Embryophyta</taxon>
        <taxon>Tracheophyta</taxon>
        <taxon>Spermatophyta</taxon>
        <taxon>Magnoliopsida</taxon>
        <taxon>Liliopsida</taxon>
        <taxon>Poales</taxon>
        <taxon>Poaceae</taxon>
        <taxon>PACMAD clade</taxon>
        <taxon>Arundinoideae</taxon>
        <taxon>Arundineae</taxon>
        <taxon>Arundo</taxon>
    </lineage>
</organism>
<sequence length="55" mass="6040">MVMAELRRIGNCFLLNLKGSMSSSEGYIGILGRNTRFLACCPPIISASITFLEML</sequence>
<name>A0A0A9ADI2_ARUDO</name>
<proteinExistence type="predicted"/>
<reference evidence="1" key="2">
    <citation type="journal article" date="2015" name="Data Brief">
        <title>Shoot transcriptome of the giant reed, Arundo donax.</title>
        <authorList>
            <person name="Barrero R.A."/>
            <person name="Guerrero F.D."/>
            <person name="Moolhuijzen P."/>
            <person name="Goolsby J.A."/>
            <person name="Tidwell J."/>
            <person name="Bellgard S.E."/>
            <person name="Bellgard M.I."/>
        </authorList>
    </citation>
    <scope>NUCLEOTIDE SEQUENCE</scope>
    <source>
        <tissue evidence="1">Shoot tissue taken approximately 20 cm above the soil surface</tissue>
    </source>
</reference>
<evidence type="ECO:0000313" key="1">
    <source>
        <dbReference type="EMBL" id="JAD45107.1"/>
    </source>
</evidence>
<reference evidence="1" key="1">
    <citation type="submission" date="2014-09" db="EMBL/GenBank/DDBJ databases">
        <authorList>
            <person name="Magalhaes I.L.F."/>
            <person name="Oliveira U."/>
            <person name="Santos F.R."/>
            <person name="Vidigal T.H.D.A."/>
            <person name="Brescovit A.D."/>
            <person name="Santos A.J."/>
        </authorList>
    </citation>
    <scope>NUCLEOTIDE SEQUENCE</scope>
    <source>
        <tissue evidence="1">Shoot tissue taken approximately 20 cm above the soil surface</tissue>
    </source>
</reference>
<dbReference type="EMBL" id="GBRH01252788">
    <property type="protein sequence ID" value="JAD45107.1"/>
    <property type="molecule type" value="Transcribed_RNA"/>
</dbReference>
<protein>
    <submittedName>
        <fullName evidence="1">Uncharacterized protein</fullName>
    </submittedName>
</protein>
<accession>A0A0A9ADI2</accession>